<feature type="region of interest" description="Disordered" evidence="1">
    <location>
        <begin position="1"/>
        <end position="42"/>
    </location>
</feature>
<dbReference type="PROSITE" id="PS00972">
    <property type="entry name" value="USP_1"/>
    <property type="match status" value="1"/>
</dbReference>
<dbReference type="Proteomes" id="UP001302367">
    <property type="component" value="Chromosome 6"/>
</dbReference>
<proteinExistence type="predicted"/>
<dbReference type="Gene3D" id="3.90.70.10">
    <property type="entry name" value="Cysteine proteinases"/>
    <property type="match status" value="1"/>
</dbReference>
<feature type="compositionally biased region" description="Acidic residues" evidence="1">
    <location>
        <begin position="2386"/>
        <end position="2402"/>
    </location>
</feature>
<evidence type="ECO:0000259" key="2">
    <source>
        <dbReference type="PROSITE" id="PS50235"/>
    </source>
</evidence>
<reference evidence="3 5" key="1">
    <citation type="submission" date="2015-10" db="EMBL/GenBank/DDBJ databases">
        <title>The cercosporin biosynthetic gene cluster was horizontally transferred to several fungal lineages and shown to be expanded in Cercospora beticola based on microsynteny with recipient genomes.</title>
        <authorList>
            <person name="De Jonge R."/>
            <person name="Ebert M.K."/>
            <person name="Suttle J.C."/>
            <person name="Jurick Ii W.M."/>
            <person name="Secor G.A."/>
            <person name="Thomma B.P."/>
            <person name="Van De Peer Y."/>
            <person name="Bolton M.D."/>
        </authorList>
    </citation>
    <scope>NUCLEOTIDE SEQUENCE [LARGE SCALE GENOMIC DNA]</scope>
    <source>
        <strain evidence="3 5">09-40</strain>
    </source>
</reference>
<protein>
    <submittedName>
        <fullName evidence="3">Ubiquitin carboxyl-terminal hydrolase 13</fullName>
    </submittedName>
</protein>
<dbReference type="InterPro" id="IPR001394">
    <property type="entry name" value="Peptidase_C19_UCH"/>
</dbReference>
<dbReference type="SUPFAM" id="SSF54001">
    <property type="entry name" value="Cysteine proteinases"/>
    <property type="match status" value="1"/>
</dbReference>
<evidence type="ECO:0000256" key="1">
    <source>
        <dbReference type="SAM" id="MobiDB-lite"/>
    </source>
</evidence>
<dbReference type="InterPro" id="IPR050164">
    <property type="entry name" value="Peptidase_C19"/>
</dbReference>
<dbReference type="PANTHER" id="PTHR24006:SF827">
    <property type="entry name" value="UBIQUITIN CARBOXYL-TERMINAL HYDROLASE 34"/>
    <property type="match status" value="1"/>
</dbReference>
<feature type="compositionally biased region" description="Basic and acidic residues" evidence="1">
    <location>
        <begin position="1860"/>
        <end position="1883"/>
    </location>
</feature>
<keyword evidence="6" id="KW-1185">Reference proteome</keyword>
<name>A0A2G5HPE3_CERBT</name>
<accession>A0A2G5HPE3</accession>
<feature type="compositionally biased region" description="Basic and acidic residues" evidence="1">
    <location>
        <begin position="9"/>
        <end position="30"/>
    </location>
</feature>
<feature type="domain" description="USP" evidence="2">
    <location>
        <begin position="1448"/>
        <end position="1771"/>
    </location>
</feature>
<gene>
    <name evidence="3" type="ORF">CB0940_08459</name>
    <name evidence="4" type="ORF">RHO25_009681</name>
</gene>
<reference evidence="4 6" key="2">
    <citation type="submission" date="2023-09" db="EMBL/GenBank/DDBJ databases">
        <title>Complete-Gapless Cercospora beticola genome.</title>
        <authorList>
            <person name="Wyatt N.A."/>
            <person name="Spanner R.E."/>
            <person name="Bolton M.D."/>
        </authorList>
    </citation>
    <scope>NUCLEOTIDE SEQUENCE [LARGE SCALE GENOMIC DNA]</scope>
    <source>
        <strain evidence="4">Cb09-40</strain>
    </source>
</reference>
<feature type="region of interest" description="Disordered" evidence="1">
    <location>
        <begin position="2370"/>
        <end position="2409"/>
    </location>
</feature>
<organism evidence="3 5">
    <name type="scientific">Cercospora beticola</name>
    <name type="common">Sugarbeet leaf spot fungus</name>
    <dbReference type="NCBI Taxonomy" id="122368"/>
    <lineage>
        <taxon>Eukaryota</taxon>
        <taxon>Fungi</taxon>
        <taxon>Dikarya</taxon>
        <taxon>Ascomycota</taxon>
        <taxon>Pezizomycotina</taxon>
        <taxon>Dothideomycetes</taxon>
        <taxon>Dothideomycetidae</taxon>
        <taxon>Mycosphaerellales</taxon>
        <taxon>Mycosphaerellaceae</taxon>
        <taxon>Cercospora</taxon>
    </lineage>
</organism>
<dbReference type="PANTHER" id="PTHR24006">
    <property type="entry name" value="UBIQUITIN CARBOXYL-TERMINAL HYDROLASE"/>
    <property type="match status" value="1"/>
</dbReference>
<dbReference type="OrthoDB" id="420187at2759"/>
<evidence type="ECO:0000313" key="3">
    <source>
        <dbReference type="EMBL" id="PIA94415.1"/>
    </source>
</evidence>
<dbReference type="EMBL" id="CP134189">
    <property type="protein sequence ID" value="WPB05033.1"/>
    <property type="molecule type" value="Genomic_DNA"/>
</dbReference>
<evidence type="ECO:0000313" key="6">
    <source>
        <dbReference type="Proteomes" id="UP001302367"/>
    </source>
</evidence>
<keyword evidence="3" id="KW-0378">Hydrolase</keyword>
<feature type="compositionally biased region" description="Polar residues" evidence="1">
    <location>
        <begin position="1847"/>
        <end position="1858"/>
    </location>
</feature>
<feature type="region of interest" description="Disordered" evidence="1">
    <location>
        <begin position="1843"/>
        <end position="1883"/>
    </location>
</feature>
<evidence type="ECO:0000313" key="4">
    <source>
        <dbReference type="EMBL" id="WPB05033.1"/>
    </source>
</evidence>
<dbReference type="InterPro" id="IPR038765">
    <property type="entry name" value="Papain-like_cys_pep_sf"/>
</dbReference>
<dbReference type="PROSITE" id="PS00973">
    <property type="entry name" value="USP_2"/>
    <property type="match status" value="1"/>
</dbReference>
<dbReference type="EMBL" id="LKMD01000104">
    <property type="protein sequence ID" value="PIA94415.1"/>
    <property type="molecule type" value="Genomic_DNA"/>
</dbReference>
<dbReference type="GO" id="GO:0004843">
    <property type="term" value="F:cysteine-type deubiquitinase activity"/>
    <property type="evidence" value="ECO:0007669"/>
    <property type="project" value="InterPro"/>
</dbReference>
<dbReference type="InterPro" id="IPR018200">
    <property type="entry name" value="USP_CS"/>
</dbReference>
<dbReference type="GO" id="GO:0005829">
    <property type="term" value="C:cytosol"/>
    <property type="evidence" value="ECO:0007669"/>
    <property type="project" value="TreeGrafter"/>
</dbReference>
<sequence length="2409" mass="270727">MTAAVNGDWSRDHLADANPDLTRKRQRLSEEVEASPNPSDDSVVVEALPPDEVDLVHNISSAIELQDDNNMELFSSTLRLDPNQPTIRPIDQINFLINTVNEAESNLSTIFFDRLGTWLDNHVTQVSPDSSDIRERYLDDADFFSQLGVLCFSIFQRQGDLFPEDEVTRYELDALGRSVRRFTEATVALAHRLVAYLPGVFDSAVSRRDSAQTTKTRHHVPMLCWIQVLAQTVTLHGAFSLRAYCHHKLGFEAKVHAEQWRRDFCSTTLTALSQLLHGLSQHDREIDNSWPVMDAILRIVHALDLTVSKDIDRLLATCHLTLLPLVCAKHSRALPECFHQLLVEVSQKLLAVMIRSADEEGIANLYRQYVRSDHDGLLAEHCREDESLAQLKDVSEHNEDVLRGLIVTSWALQAYRSYVFSDIMDVRSNGLTLLSARLRQIFHEYKVANGGVDHPVPQYASRFLRTNEFTKYIFGPDSHASLVKHSQDVIGFLAVTNAYTEFETDIIWNSCTNSVEGEFAKAAFMILTDVSKYLGFDNLLYLAKKYTTTEPIKLGQDVVESLTELFQKVQVKADSESGSCQRLATAFISIDIMMRVDATTRTALSAHLRQTAKLELFRFTKSPQSDAEDRVEIFRRCIPHIVESTRHATTCIEIVVMFLHDDRSEEEVRGLLGLLSVEAAVDEMVRYVSENRITSITQLQTYDVGAMDGRLELLIRLLQHAGSKPNEGLSKLIFKYTIGDLAICNAARERAWRTFARDTPVARQLLTQWLRIEVMDLSPRYTTQALLDHLCHRLQMWLQREQADEEFSQILDLTTWMKLVQVAESPWQVSAIAQELICQVLFILPRGGVSKSSILACHTKFAERQIGKACEQSARADLPEHREGVADVVGKIGLLQAVLNGSKQHTDLYDGTPGPELCLDGDAQDSVVQYTLEVQGVGHHHPRVVTVRANAETKVSELLSRLPDITGAASHRMIVAGHEVALEGRADSLLSDLGVQISGVIAISPKHSILSDVGKLLTCTGAIEQQILEHHDQLEELLDAAEPIAAKAFGLLISIPVPKHIRTKLCSEQVSASVLFPPESRWRTMFYLNTIERHLKDLARLGVADEAFVVRGIAMLVHTLEHHTLPEQEAICVQIMRILTAFLREKPPAPTIETLIDEPVQFATCMIRICEYAASTPQEQVRTRHELIKGAFELLQEICRRQPLAWQKFTEDVYVTELHAKILFHDDIELSACAAALVKNFSIDQSTPDVAIEFYTKVVLDILPRALSHGDRAKQFFDLATQLLLNNSKLWTDETSAREITKSLLDTMWEYEHDESEDLPILDMVVTGLFGLVKESISILRSFKKPLELPGLAAEIFSQFLFAHDAQHDADDSPRISNAGSTAFTSRQLYHPQSRHEAYELLRTVCVTKEDFQDLLSAMDKPLQATRNSPADRFPGRKDYLRPPAQCSGLTNLGQTCYMNSLLQQLFANVKFRQFIFDTPTDNMRPNQQILLQELKSLFAWMQNSADPVASTSKLAIALGTEVGSQEDVHGFYEDFLSKLELEMPNQAAKKALAEFYTGKLITQIKGECNHVSPRTESFVDLPIVVKNKRDLAETLDELVQGEPMQGTNQYRCQSCDPDGDGRLVNAMRRSCPDVIPDNLTFCLKRFEFDPINGIETKVNDRFEFPQTIDMSKYHHAYLDNPETSVDEDLFELVGVIVHMGTNGFGHYWSYTLLRNTGIPGSRTWIKLEDRNVTTCQDGLAQVQHECFGGLRFNSGNERSDNAYVLFYERKRVLEEQIALPFISLDPVSQAVLPPRVAFDNDLEDEIRKHNAMCHRNAHLFDADFAALMEWILAQSKLSGFVAPSGDSPSPEASSDAGSDNEKAEDGEQQQSHETREETPLDDFTKALSNVSTTFIQRIASCDPTPVKKLNMCFNGLYAMFPDNLKLVDAVLRDLVKNTWFWGILGSGKKAARATIQSFLYRALSKVRGHDRACHDFVVSQLRSLHAYYIHRPESVVALDWSDYLSFAGSLAAIGPSDTAAMLDCGYWIWAFEMIRLPFDKATRAKYPGLFDQILALPEKMAAVYQFLLSLVENHLETLDINNFSPDTEPHVVQNGKTLLKERELALLAQTSGVSHVFTWLRAARYAEVTNSGSWKDFAPGKLLGALVGPNASPELYSATRNALMQHIDSEEEQFSALLSLAMHFCTNTESQDDAQIVFAAVARVTPAWEGSEGELLQILPSAMEEIPTVVLMTLDLWVKHLLLIKASGVREPAANFVVQNVYDRNPDLTEPNVVTVHARLAAQLVREGGLEMQLAYDEGRSRARFENIIHVYQYIAPYLESFRSQVADEIRAGNEGSLPLDLRIEWERAQQTLAMLEELGSVVAQWESETTGSALPSGVIRSREEDSDEYESDDEDAEDGWDSSSDLA</sequence>
<dbReference type="GO" id="GO:0005634">
    <property type="term" value="C:nucleus"/>
    <property type="evidence" value="ECO:0007669"/>
    <property type="project" value="TreeGrafter"/>
</dbReference>
<dbReference type="Proteomes" id="UP000230605">
    <property type="component" value="Chromosome 6"/>
</dbReference>
<dbReference type="GO" id="GO:0016579">
    <property type="term" value="P:protein deubiquitination"/>
    <property type="evidence" value="ECO:0007669"/>
    <property type="project" value="InterPro"/>
</dbReference>
<dbReference type="PROSITE" id="PS50235">
    <property type="entry name" value="USP_3"/>
    <property type="match status" value="1"/>
</dbReference>
<dbReference type="Pfam" id="PF00443">
    <property type="entry name" value="UCH"/>
    <property type="match status" value="1"/>
</dbReference>
<dbReference type="InterPro" id="IPR028889">
    <property type="entry name" value="USP"/>
</dbReference>
<evidence type="ECO:0000313" key="5">
    <source>
        <dbReference type="Proteomes" id="UP000230605"/>
    </source>
</evidence>